<feature type="region of interest" description="Disordered" evidence="6">
    <location>
        <begin position="618"/>
        <end position="647"/>
    </location>
</feature>
<evidence type="ECO:0000313" key="8">
    <source>
        <dbReference type="EMBL" id="CAK9002658.1"/>
    </source>
</evidence>
<evidence type="ECO:0000256" key="4">
    <source>
        <dbReference type="PROSITE-ProRule" id="PRU00282"/>
    </source>
</evidence>
<evidence type="ECO:0000256" key="2">
    <source>
        <dbReference type="ARBA" id="ARBA00022692"/>
    </source>
</evidence>
<keyword evidence="7" id="KW-1133">Transmembrane helix</keyword>
<comment type="caution">
    <text evidence="8">The sequence shown here is derived from an EMBL/GenBank/DDBJ whole genome shotgun (WGS) entry which is preliminary data.</text>
</comment>
<evidence type="ECO:0000313" key="9">
    <source>
        <dbReference type="Proteomes" id="UP001642464"/>
    </source>
</evidence>
<dbReference type="EMBL" id="CAXAMM010004169">
    <property type="protein sequence ID" value="CAK9002658.1"/>
    <property type="molecule type" value="Genomic_DNA"/>
</dbReference>
<keyword evidence="9" id="KW-1185">Reference proteome</keyword>
<dbReference type="InterPro" id="IPR023395">
    <property type="entry name" value="MCP_dom_sf"/>
</dbReference>
<dbReference type="Pfam" id="PF00153">
    <property type="entry name" value="Mito_carr"/>
    <property type="match status" value="1"/>
</dbReference>
<dbReference type="GO" id="GO:0016853">
    <property type="term" value="F:isomerase activity"/>
    <property type="evidence" value="ECO:0007669"/>
    <property type="project" value="UniProtKB-KW"/>
</dbReference>
<gene>
    <name evidence="8" type="ORF">SCF082_LOCUS7433</name>
</gene>
<reference evidence="8 9" key="1">
    <citation type="submission" date="2024-02" db="EMBL/GenBank/DDBJ databases">
        <authorList>
            <person name="Chen Y."/>
            <person name="Shah S."/>
            <person name="Dougan E. K."/>
            <person name="Thang M."/>
            <person name="Chan C."/>
        </authorList>
    </citation>
    <scope>NUCLEOTIDE SEQUENCE [LARGE SCALE GENOMIC DNA]</scope>
</reference>
<name>A0ABP0IJ64_9DINO</name>
<evidence type="ECO:0000256" key="7">
    <source>
        <dbReference type="SAM" id="Phobius"/>
    </source>
</evidence>
<feature type="transmembrane region" description="Helical" evidence="7">
    <location>
        <begin position="1005"/>
        <end position="1028"/>
    </location>
</feature>
<comment type="subcellular location">
    <subcellularLocation>
        <location evidence="1">Membrane</location>
        <topology evidence="1">Multi-pass membrane protein</topology>
    </subcellularLocation>
</comment>
<feature type="coiled-coil region" evidence="5">
    <location>
        <begin position="889"/>
        <end position="916"/>
    </location>
</feature>
<dbReference type="PROSITE" id="PS50920">
    <property type="entry name" value="SOLCAR"/>
    <property type="match status" value="1"/>
</dbReference>
<protein>
    <submittedName>
        <fullName evidence="8">Peptidylprolyl isomerase</fullName>
    </submittedName>
</protein>
<accession>A0ABP0IJ64</accession>
<dbReference type="Proteomes" id="UP001642464">
    <property type="component" value="Unassembled WGS sequence"/>
</dbReference>
<dbReference type="SUPFAM" id="SSF103506">
    <property type="entry name" value="Mitochondrial carrier"/>
    <property type="match status" value="1"/>
</dbReference>
<evidence type="ECO:0000256" key="5">
    <source>
        <dbReference type="SAM" id="Coils"/>
    </source>
</evidence>
<proteinExistence type="predicted"/>
<evidence type="ECO:0000256" key="3">
    <source>
        <dbReference type="ARBA" id="ARBA00023136"/>
    </source>
</evidence>
<evidence type="ECO:0000256" key="6">
    <source>
        <dbReference type="SAM" id="MobiDB-lite"/>
    </source>
</evidence>
<feature type="region of interest" description="Disordered" evidence="6">
    <location>
        <begin position="769"/>
        <end position="802"/>
    </location>
</feature>
<dbReference type="Gene3D" id="1.50.40.10">
    <property type="entry name" value="Mitochondrial carrier domain"/>
    <property type="match status" value="1"/>
</dbReference>
<keyword evidence="5" id="KW-0175">Coiled coil</keyword>
<feature type="transmembrane region" description="Helical" evidence="7">
    <location>
        <begin position="973"/>
        <end position="993"/>
    </location>
</feature>
<feature type="transmembrane region" description="Helical" evidence="7">
    <location>
        <begin position="926"/>
        <end position="952"/>
    </location>
</feature>
<dbReference type="InterPro" id="IPR018108">
    <property type="entry name" value="MCP_transmembrane"/>
</dbReference>
<keyword evidence="3 4" id="KW-0472">Membrane</keyword>
<organism evidence="8 9">
    <name type="scientific">Durusdinium trenchii</name>
    <dbReference type="NCBI Taxonomy" id="1381693"/>
    <lineage>
        <taxon>Eukaryota</taxon>
        <taxon>Sar</taxon>
        <taxon>Alveolata</taxon>
        <taxon>Dinophyceae</taxon>
        <taxon>Suessiales</taxon>
        <taxon>Symbiodiniaceae</taxon>
        <taxon>Durusdinium</taxon>
    </lineage>
</organism>
<feature type="compositionally biased region" description="Basic and acidic residues" evidence="6">
    <location>
        <begin position="633"/>
        <end position="644"/>
    </location>
</feature>
<sequence length="1083" mass="116572">MVELIINCANAAMPADLPALPAVSLPDRDGTKARRLFSRVLGAVPRLLQTTAATVGVCFQVQVSDSSAEEICQTLSGYNANTVQTVLSSELESAGIPPQAVSVIGYDATPNPRSYNPLESGDASFFRNATAVELGRSSRAMMNAMSEPGRAQIGTEGQLEASSSTGPRLSSLEGLRALRALPDLLDRRSLQSLGCTSHGWFWRVKDGLLGGIVSRLGATRVARGRASELELWQIEALLPEMEASAKESCFFRTAENSELCDLWCRLRNKLETQLRQQKWSQLAKECLECRSGELPINLDGLDVISVDTQSFAMPAVSVIPPPPHPPPPPPNGVAPTPFQGPVTMPLLGGPAVPGTAVGTAVPATALPAAPTEHFLDPSSAAFCLCRVLRRIPPPVAGVVHQLINQVMQVGPISIGWIVDTEAKWAEGSGGWGRVEGWSVAEAGFARRWGDDGRETPLRLNIVRVIEFSLADSRVAGRLYVGFETEGHRENPGAEARSSRPDILCVEVELAGDAGKFTSLCTAHRMVQVTAGEQRSFGPWTCTDKREVEKRWLELRAKALGVLGLSFELRHFMRLMAALLGASLLPEPVSHRRLWNGLKPVVVGASPMARLRVGFGGLSTHFPEPPTSTSGSRAAERGGRSEQDRGGVPLGELLTTVLFYPVELVKSRLQASANSFASSSYQYSGLADGLLTILQKNGPQGLFVGIGPVLVRAGSSDFVAAYAGEALLQRFSLPSLGFLQGLFWRTLGCGVSVLSTMPFESVAARGGALRASEAPSSPPPPARSSCTLHTPHAGWVGGGGTTRDRNPMRWRPWHVLLVKLATSSTEVLDTCDEGAPVVFLQDRLSLEPYELPSTSRSRFAGAAYPAYPVYAPQHPPRGHVALTAAGGDKLLELQLLQAEAAQKKQALEEKRAQASQSVMLASKHTTALLIGAVMVGILLVFALCMASSLGLGARGEAAYMKRRCCGKRRLSTSDWVVALVMGSILVMLQLYAFHHIGLLSLPTGDYAFPLMVCCVAVSFFSPVLFVSWLHCFTSFEHLDDELDHVSKRFDRLERLVSAGFHKSLQEEQELLRSLKTAALEKSAR</sequence>
<feature type="repeat" description="Solcar" evidence="4">
    <location>
        <begin position="638"/>
        <end position="729"/>
    </location>
</feature>
<keyword evidence="8" id="KW-0413">Isomerase</keyword>
<keyword evidence="2 4" id="KW-0812">Transmembrane</keyword>
<evidence type="ECO:0000256" key="1">
    <source>
        <dbReference type="ARBA" id="ARBA00004141"/>
    </source>
</evidence>